<evidence type="ECO:0000259" key="1">
    <source>
        <dbReference type="PROSITE" id="PS51704"/>
    </source>
</evidence>
<dbReference type="STRING" id="706191.PANA_3711"/>
<dbReference type="NCBIfam" id="NF006989">
    <property type="entry name" value="PRK09454.1"/>
    <property type="match status" value="1"/>
</dbReference>
<evidence type="ECO:0000313" key="3">
    <source>
        <dbReference type="Proteomes" id="UP000001702"/>
    </source>
</evidence>
<feature type="domain" description="GP-PDE" evidence="1">
    <location>
        <begin position="30"/>
        <end position="267"/>
    </location>
</feature>
<dbReference type="PANTHER" id="PTHR46211">
    <property type="entry name" value="GLYCEROPHOSPHORYL DIESTER PHOSPHODIESTERASE"/>
    <property type="match status" value="1"/>
</dbReference>
<dbReference type="PROSITE" id="PS51704">
    <property type="entry name" value="GP_PDE"/>
    <property type="match status" value="1"/>
</dbReference>
<name>D4GD53_PANAM</name>
<dbReference type="Proteomes" id="UP000001702">
    <property type="component" value="Chromosome"/>
</dbReference>
<reference evidence="2 3" key="1">
    <citation type="journal article" date="2010" name="J. Bacteriol.">
        <title>Genome sequence of Pantoea ananatis LMG20103, the causative agent of Eucalyptus blight and dieback.</title>
        <authorList>
            <person name="De Maayer P."/>
            <person name="Chan W.Y."/>
            <person name="Venter S.N."/>
            <person name="Toth I.K."/>
            <person name="Birch P.R."/>
            <person name="Joubert F."/>
            <person name="Coutinho T.A."/>
        </authorList>
    </citation>
    <scope>NUCLEOTIDE SEQUENCE [LARGE SCALE GENOMIC DNA]</scope>
    <source>
        <strain evidence="2 3">LMG 20103</strain>
    </source>
</reference>
<dbReference type="AlphaFoldDB" id="D4GD53"/>
<evidence type="ECO:0000313" key="2">
    <source>
        <dbReference type="EMBL" id="ADD78878.1"/>
    </source>
</evidence>
<dbReference type="GO" id="GO:0006629">
    <property type="term" value="P:lipid metabolic process"/>
    <property type="evidence" value="ECO:0007669"/>
    <property type="project" value="InterPro"/>
</dbReference>
<protein>
    <submittedName>
        <fullName evidence="2">UgpQ</fullName>
    </submittedName>
</protein>
<dbReference type="HOGENOM" id="CLU_030006_3_2_6"/>
<dbReference type="eggNOG" id="COG0584">
    <property type="taxonomic scope" value="Bacteria"/>
</dbReference>
<dbReference type="InterPro" id="IPR017946">
    <property type="entry name" value="PLC-like_Pdiesterase_TIM-brl"/>
</dbReference>
<dbReference type="FunFam" id="3.20.20.190:FF:000036">
    <property type="entry name" value="Glycerophosphodiester phosphodiesterase, cytosolic"/>
    <property type="match status" value="1"/>
</dbReference>
<proteinExistence type="predicted"/>
<dbReference type="Pfam" id="PF03009">
    <property type="entry name" value="GDPD"/>
    <property type="match status" value="1"/>
</dbReference>
<organism evidence="2 3">
    <name type="scientific">Pantoea ananatis (strain LMG 20103)</name>
    <dbReference type="NCBI Taxonomy" id="706191"/>
    <lineage>
        <taxon>Bacteria</taxon>
        <taxon>Pseudomonadati</taxon>
        <taxon>Pseudomonadota</taxon>
        <taxon>Gammaproteobacteria</taxon>
        <taxon>Enterobacterales</taxon>
        <taxon>Erwiniaceae</taxon>
        <taxon>Pantoea</taxon>
    </lineage>
</organism>
<dbReference type="KEGG" id="pam:PANA_3711"/>
<gene>
    <name evidence="2" type="primary">ugpQ</name>
    <name evidence="2" type="ordered locus">PANA_3711</name>
</gene>
<dbReference type="CDD" id="cd08562">
    <property type="entry name" value="GDPD_EcUgpQ_like"/>
    <property type="match status" value="1"/>
</dbReference>
<dbReference type="GO" id="GO:0008081">
    <property type="term" value="F:phosphoric diester hydrolase activity"/>
    <property type="evidence" value="ECO:0007669"/>
    <property type="project" value="InterPro"/>
</dbReference>
<dbReference type="Gene3D" id="3.20.20.190">
    <property type="entry name" value="Phosphatidylinositol (PI) phosphodiesterase"/>
    <property type="match status" value="1"/>
</dbReference>
<sequence>MAASARGVATFLRFNARETSGMSKKQWPYPPIVAHRGGGKLAPENTLAAIDTGARYGHLMIEFDAKLSADAHIFLLHDDTLDRTSNGWGVAGELPWDKLSQLDAGGWFSDVFQGEKLARLDEVAARCRQHGMMANIEIKPTTGTDAETGRAIAQAAAALWQGQTLPLLSSFSFEALEAAMQAEPQLPRGLLSHSWDTAWKAKTRALDCTSIHLNHKVLTEARVAELKEADLHILVYTVNSPDRARTLLKWGVDAICTDSIDIIGPDFR</sequence>
<dbReference type="SUPFAM" id="SSF51695">
    <property type="entry name" value="PLC-like phosphodiesterases"/>
    <property type="match status" value="1"/>
</dbReference>
<dbReference type="EMBL" id="CP001875">
    <property type="protein sequence ID" value="ADD78878.1"/>
    <property type="molecule type" value="Genomic_DNA"/>
</dbReference>
<accession>D4GD53</accession>
<dbReference type="PANTHER" id="PTHR46211:SF1">
    <property type="entry name" value="GLYCEROPHOSPHODIESTER PHOSPHODIESTERASE, CYTOPLASMIC"/>
    <property type="match status" value="1"/>
</dbReference>
<keyword evidence="3" id="KW-1185">Reference proteome</keyword>
<dbReference type="InterPro" id="IPR030395">
    <property type="entry name" value="GP_PDE_dom"/>
</dbReference>